<protein>
    <recommendedName>
        <fullName evidence="4">Spore coat protein</fullName>
    </recommendedName>
</protein>
<dbReference type="InterPro" id="IPR025555">
    <property type="entry name" value="YppG"/>
</dbReference>
<evidence type="ECO:0008006" key="4">
    <source>
        <dbReference type="Google" id="ProtNLM"/>
    </source>
</evidence>
<dbReference type="Pfam" id="PF14179">
    <property type="entry name" value="YppG"/>
    <property type="match status" value="1"/>
</dbReference>
<evidence type="ECO:0000256" key="1">
    <source>
        <dbReference type="SAM" id="MobiDB-lite"/>
    </source>
</evidence>
<feature type="region of interest" description="Disordered" evidence="1">
    <location>
        <begin position="1"/>
        <end position="46"/>
    </location>
</feature>
<name>A0A2U1K6A9_9BACI</name>
<dbReference type="Proteomes" id="UP000245998">
    <property type="component" value="Unassembled WGS sequence"/>
</dbReference>
<proteinExistence type="predicted"/>
<dbReference type="RefSeq" id="WP_116553725.1">
    <property type="nucleotide sequence ID" value="NZ_QCZG01000006.1"/>
</dbReference>
<gene>
    <name evidence="2" type="ORF">DCC39_04680</name>
</gene>
<evidence type="ECO:0000313" key="2">
    <source>
        <dbReference type="EMBL" id="PWA12734.1"/>
    </source>
</evidence>
<feature type="compositionally biased region" description="Polar residues" evidence="1">
    <location>
        <begin position="1"/>
        <end position="12"/>
    </location>
</feature>
<dbReference type="EMBL" id="QCZG01000006">
    <property type="protein sequence ID" value="PWA12734.1"/>
    <property type="molecule type" value="Genomic_DNA"/>
</dbReference>
<evidence type="ECO:0000313" key="3">
    <source>
        <dbReference type="Proteomes" id="UP000245998"/>
    </source>
</evidence>
<accession>A0A2U1K6A9</accession>
<reference evidence="2 3" key="1">
    <citation type="submission" date="2018-04" db="EMBL/GenBank/DDBJ databases">
        <title>Camelliibacillus theae gen. nov., sp. nov., isolated from Pu'er tea.</title>
        <authorList>
            <person name="Niu L."/>
        </authorList>
    </citation>
    <scope>NUCLEOTIDE SEQUENCE [LARGE SCALE GENOMIC DNA]</scope>
    <source>
        <strain evidence="2 3">T8</strain>
    </source>
</reference>
<comment type="caution">
    <text evidence="2">The sequence shown here is derived from an EMBL/GenBank/DDBJ whole genome shotgun (WGS) entry which is preliminary data.</text>
</comment>
<feature type="compositionally biased region" description="Low complexity" evidence="1">
    <location>
        <begin position="33"/>
        <end position="46"/>
    </location>
</feature>
<organism evidence="2 3">
    <name type="scientific">Pueribacillus theae</name>
    <dbReference type="NCBI Taxonomy" id="2171751"/>
    <lineage>
        <taxon>Bacteria</taxon>
        <taxon>Bacillati</taxon>
        <taxon>Bacillota</taxon>
        <taxon>Bacilli</taxon>
        <taxon>Bacillales</taxon>
        <taxon>Bacillaceae</taxon>
        <taxon>Pueribacillus</taxon>
    </lineage>
</organism>
<dbReference type="AlphaFoldDB" id="A0A2U1K6A9"/>
<keyword evidence="3" id="KW-1185">Reference proteome</keyword>
<sequence length="99" mass="11536">MVDNNRQWQQRPFSGFPFNGPMPPQQQMPTHPPFFQQMDQQQLQQQPVKRPGFLGQLQKPDGSWDFDKMINHGGQIMSIVNQAKPLVKQMGPLFSLFKR</sequence>
<feature type="compositionally biased region" description="Pro residues" evidence="1">
    <location>
        <begin position="20"/>
        <end position="32"/>
    </location>
</feature>
<dbReference type="OrthoDB" id="2456726at2"/>